<dbReference type="Proteomes" id="UP000664277">
    <property type="component" value="Unassembled WGS sequence"/>
</dbReference>
<name>A0A8J7PDU2_9BACT</name>
<accession>A0A8J7PDU2</accession>
<proteinExistence type="predicted"/>
<reference evidence="2" key="1">
    <citation type="submission" date="2021-02" db="EMBL/GenBank/DDBJ databases">
        <title>Genome-Resolved Metagenomics of a Microbial Community Performing Photosynthetic Biological Nutrient Removal.</title>
        <authorList>
            <person name="Mcdaniel E.A."/>
        </authorList>
    </citation>
    <scope>NUCLEOTIDE SEQUENCE</scope>
    <source>
        <strain evidence="2">UWPOB_OBS1</strain>
    </source>
</reference>
<protein>
    <submittedName>
        <fullName evidence="2">YibE/F family protein</fullName>
    </submittedName>
</protein>
<feature type="transmembrane region" description="Helical" evidence="1">
    <location>
        <begin position="219"/>
        <end position="252"/>
    </location>
</feature>
<dbReference type="InterPro" id="IPR012507">
    <property type="entry name" value="YibE_F"/>
</dbReference>
<keyword evidence="1" id="KW-0812">Transmembrane</keyword>
<keyword evidence="1" id="KW-0472">Membrane</keyword>
<feature type="transmembrane region" description="Helical" evidence="1">
    <location>
        <begin position="120"/>
        <end position="139"/>
    </location>
</feature>
<dbReference type="PANTHER" id="PTHR41771:SF1">
    <property type="entry name" value="MEMBRANE PROTEIN"/>
    <property type="match status" value="1"/>
</dbReference>
<feature type="transmembrane region" description="Helical" evidence="1">
    <location>
        <begin position="94"/>
        <end position="113"/>
    </location>
</feature>
<sequence length="346" mass="35963">MKESEEFVPARVISVGPAQINEELASRTGIVAKRQPARLEVLAGSMQGEKVDVFNEITDNPVFNIDLLPGREVLLIVNTTGSKREINVADYHRAPAIGTLLIVFLLAFIVLGGKKGVKSLLALAISVSLIAFVLLPSSLAGFDPLLVSVLICVATTLATMFFVAGWSKKSLCAIYGTVGGVTVAGLAAHLVITFAPLTGLSSEEAQILRGSVLVRTPSFYQGLLAAGMLIGALGVIMDVAISIASAVTEVASAGKDSKPEKLFQAGMNVGRDIMGTMTNTLILAYTGGALPLLLLISQMPVSKLVNLDLVATEVASAISGSLGLVLTIPLTAFFASRLMAGKTGSP</sequence>
<feature type="transmembrane region" description="Helical" evidence="1">
    <location>
        <begin position="145"/>
        <end position="166"/>
    </location>
</feature>
<evidence type="ECO:0000313" key="2">
    <source>
        <dbReference type="EMBL" id="MBN8659397.1"/>
    </source>
</evidence>
<dbReference type="AlphaFoldDB" id="A0A8J7PDU2"/>
<feature type="transmembrane region" description="Helical" evidence="1">
    <location>
        <begin position="314"/>
        <end position="335"/>
    </location>
</feature>
<dbReference type="EMBL" id="JAFLCK010000003">
    <property type="protein sequence ID" value="MBN8659397.1"/>
    <property type="molecule type" value="Genomic_DNA"/>
</dbReference>
<comment type="caution">
    <text evidence="2">The sequence shown here is derived from an EMBL/GenBank/DDBJ whole genome shotgun (WGS) entry which is preliminary data.</text>
</comment>
<evidence type="ECO:0000313" key="3">
    <source>
        <dbReference type="Proteomes" id="UP000664277"/>
    </source>
</evidence>
<gene>
    <name evidence="2" type="ORF">J0M35_03470</name>
</gene>
<evidence type="ECO:0000256" key="1">
    <source>
        <dbReference type="SAM" id="Phobius"/>
    </source>
</evidence>
<organism evidence="2 3">
    <name type="scientific">Candidatus Obscuribacter phosphatis</name>
    <dbReference type="NCBI Taxonomy" id="1906157"/>
    <lineage>
        <taxon>Bacteria</taxon>
        <taxon>Bacillati</taxon>
        <taxon>Candidatus Melainabacteria</taxon>
        <taxon>Candidatus Obscuribacterales</taxon>
        <taxon>Candidatus Obscuribacteraceae</taxon>
        <taxon>Candidatus Obscuribacter</taxon>
    </lineage>
</organism>
<keyword evidence="1" id="KW-1133">Transmembrane helix</keyword>
<dbReference type="Pfam" id="PF07907">
    <property type="entry name" value="YibE_F"/>
    <property type="match status" value="1"/>
</dbReference>
<feature type="transmembrane region" description="Helical" evidence="1">
    <location>
        <begin position="273"/>
        <end position="294"/>
    </location>
</feature>
<dbReference type="PANTHER" id="PTHR41771">
    <property type="entry name" value="MEMBRANE PROTEIN-RELATED"/>
    <property type="match status" value="1"/>
</dbReference>
<feature type="transmembrane region" description="Helical" evidence="1">
    <location>
        <begin position="173"/>
        <end position="199"/>
    </location>
</feature>